<evidence type="ECO:0000313" key="2">
    <source>
        <dbReference type="EMBL" id="VDN40432.1"/>
    </source>
</evidence>
<dbReference type="OrthoDB" id="5831775at2759"/>
<evidence type="ECO:0000313" key="3">
    <source>
        <dbReference type="Proteomes" id="UP000271098"/>
    </source>
</evidence>
<dbReference type="EMBL" id="UYRT01004632">
    <property type="protein sequence ID" value="VDK36898.1"/>
    <property type="molecule type" value="Genomic_DNA"/>
</dbReference>
<keyword evidence="3" id="KW-1185">Reference proteome</keyword>
<evidence type="ECO:0008006" key="4">
    <source>
        <dbReference type="Google" id="ProtNLM"/>
    </source>
</evidence>
<reference evidence="1 3" key="1">
    <citation type="submission" date="2018-11" db="EMBL/GenBank/DDBJ databases">
        <authorList>
            <consortium name="Pathogen Informatics"/>
        </authorList>
    </citation>
    <scope>NUCLEOTIDE SEQUENCE [LARGE SCALE GENOMIC DNA]</scope>
</reference>
<name>A0A3P6R4A2_9BILA</name>
<evidence type="ECO:0000313" key="1">
    <source>
        <dbReference type="EMBL" id="VDK36898.1"/>
    </source>
</evidence>
<accession>A0A3P6R4A2</accession>
<dbReference type="Proteomes" id="UP000271098">
    <property type="component" value="Unassembled WGS sequence"/>
</dbReference>
<sequence>MTLSAARLQERLEARPSCSSSGSTVGVFLPSGSIIHLQQTNIHSLTEILCKVCEELKLDPEKYYIMKDNMNRVRLLERDYRIEKTGRSLGLTICAKTCDGGGVKVKNDISLRTLHICKCKNSYYNYPWCVCCVCLCMYVCPDMSTR</sequence>
<dbReference type="AlphaFoldDB" id="A0A3P6R4A2"/>
<dbReference type="EMBL" id="UYRT01095765">
    <property type="protein sequence ID" value="VDN40432.1"/>
    <property type="molecule type" value="Genomic_DNA"/>
</dbReference>
<gene>
    <name evidence="2" type="ORF">GPUH_LOCUS22715</name>
    <name evidence="1" type="ORF">GPUH_LOCUS2899</name>
</gene>
<protein>
    <recommendedName>
        <fullName evidence="4">RBD domain-containing protein</fullName>
    </recommendedName>
</protein>
<organism evidence="1 3">
    <name type="scientific">Gongylonema pulchrum</name>
    <dbReference type="NCBI Taxonomy" id="637853"/>
    <lineage>
        <taxon>Eukaryota</taxon>
        <taxon>Metazoa</taxon>
        <taxon>Ecdysozoa</taxon>
        <taxon>Nematoda</taxon>
        <taxon>Chromadorea</taxon>
        <taxon>Rhabditida</taxon>
        <taxon>Spirurina</taxon>
        <taxon>Spiruromorpha</taxon>
        <taxon>Spiruroidea</taxon>
        <taxon>Gongylonematidae</taxon>
        <taxon>Gongylonema</taxon>
    </lineage>
</organism>
<proteinExistence type="predicted"/>